<evidence type="ECO:0000313" key="3">
    <source>
        <dbReference type="Proteomes" id="UP001320544"/>
    </source>
</evidence>
<dbReference type="InterPro" id="IPR031360">
    <property type="entry name" value="TrpP"/>
</dbReference>
<protein>
    <recommendedName>
        <fullName evidence="4">Tryptophan transporter TrpP</fullName>
    </recommendedName>
</protein>
<name>A0ABM7WLH0_9ACTN</name>
<dbReference type="EMBL" id="AP025564">
    <property type="protein sequence ID" value="BDE97253.1"/>
    <property type="molecule type" value="Genomic_DNA"/>
</dbReference>
<accession>A0ABM7WLH0</accession>
<keyword evidence="1" id="KW-0812">Transmembrane</keyword>
<evidence type="ECO:0000256" key="1">
    <source>
        <dbReference type="SAM" id="Phobius"/>
    </source>
</evidence>
<feature type="transmembrane region" description="Helical" evidence="1">
    <location>
        <begin position="167"/>
        <end position="190"/>
    </location>
</feature>
<feature type="transmembrane region" description="Helical" evidence="1">
    <location>
        <begin position="36"/>
        <end position="56"/>
    </location>
</feature>
<sequence length="206" mass="21572">MADQIKREIATEAASGKAATARKRSLDAEQKKGFDISALILVAVLLAAGAVLKMTVGSFVNFFGMKPNFIIAMYCLAILLVRPNLGQAAIIGLIAGAVCQLLPGTPYINFISEFLGAVAMAALIRIPMKIGRANLQTIVSTFVATVVSGGAFTICLFLFLGADASSLVAYVPIVLCTALINCVIVQALYVPLAKVLKKEAPVKAIA</sequence>
<evidence type="ECO:0000313" key="2">
    <source>
        <dbReference type="EMBL" id="BDE97253.1"/>
    </source>
</evidence>
<dbReference type="RefSeq" id="WP_102379725.1">
    <property type="nucleotide sequence ID" value="NZ_AP025564.1"/>
</dbReference>
<organism evidence="2 3">
    <name type="scientific">Raoultibacter timonensis</name>
    <dbReference type="NCBI Taxonomy" id="1907662"/>
    <lineage>
        <taxon>Bacteria</taxon>
        <taxon>Bacillati</taxon>
        <taxon>Actinomycetota</taxon>
        <taxon>Coriobacteriia</taxon>
        <taxon>Eggerthellales</taxon>
        <taxon>Eggerthellaceae</taxon>
        <taxon>Raoultibacter</taxon>
    </lineage>
</organism>
<feature type="transmembrane region" description="Helical" evidence="1">
    <location>
        <begin position="107"/>
        <end position="126"/>
    </location>
</feature>
<feature type="transmembrane region" description="Helical" evidence="1">
    <location>
        <begin position="138"/>
        <end position="161"/>
    </location>
</feature>
<gene>
    <name evidence="2" type="ORF">CE91St30_25860</name>
</gene>
<keyword evidence="1" id="KW-0472">Membrane</keyword>
<evidence type="ECO:0008006" key="4">
    <source>
        <dbReference type="Google" id="ProtNLM"/>
    </source>
</evidence>
<feature type="transmembrane region" description="Helical" evidence="1">
    <location>
        <begin position="68"/>
        <end position="95"/>
    </location>
</feature>
<dbReference type="Proteomes" id="UP001320544">
    <property type="component" value="Chromosome"/>
</dbReference>
<keyword evidence="1" id="KW-1133">Transmembrane helix</keyword>
<dbReference type="Pfam" id="PF17099">
    <property type="entry name" value="TrpP"/>
    <property type="match status" value="1"/>
</dbReference>
<reference evidence="2 3" key="1">
    <citation type="submission" date="2022-01" db="EMBL/GenBank/DDBJ databases">
        <title>Novel bile acid biosynthetic pathways are enriched in the microbiome of centenarians.</title>
        <authorList>
            <person name="Sato Y."/>
            <person name="Atarashi K."/>
            <person name="Plichta R.D."/>
            <person name="Arai Y."/>
            <person name="Sasajima S."/>
            <person name="Kearney M.S."/>
            <person name="Suda W."/>
            <person name="Takeshita K."/>
            <person name="Sasaki T."/>
            <person name="Okamoto S."/>
            <person name="Skelly N.A."/>
            <person name="Okamura Y."/>
            <person name="Vlamakis H."/>
            <person name="Li Y."/>
            <person name="Tanoue T."/>
            <person name="Takei H."/>
            <person name="Nittono H."/>
            <person name="Narushima S."/>
            <person name="Irie J."/>
            <person name="Itoh H."/>
            <person name="Moriya K."/>
            <person name="Sugiura Y."/>
            <person name="Suematsu M."/>
            <person name="Moritoki N."/>
            <person name="Shibata S."/>
            <person name="Littman R.D."/>
            <person name="Fischbach A.M."/>
            <person name="Uwamino Y."/>
            <person name="Inoue T."/>
            <person name="Honda A."/>
            <person name="Hattori M."/>
            <person name="Murai T."/>
            <person name="Xavier J.R."/>
            <person name="Hirose N."/>
            <person name="Honda K."/>
        </authorList>
    </citation>
    <scope>NUCLEOTIDE SEQUENCE [LARGE SCALE GENOMIC DNA]</scope>
    <source>
        <strain evidence="2 3">CE91-St30</strain>
    </source>
</reference>
<keyword evidence="3" id="KW-1185">Reference proteome</keyword>
<proteinExistence type="predicted"/>